<feature type="non-terminal residue" evidence="3">
    <location>
        <position position="371"/>
    </location>
</feature>
<organism evidence="3">
    <name type="scientific">hydrothermal vent metagenome</name>
    <dbReference type="NCBI Taxonomy" id="652676"/>
    <lineage>
        <taxon>unclassified sequences</taxon>
        <taxon>metagenomes</taxon>
        <taxon>ecological metagenomes</taxon>
    </lineage>
</organism>
<dbReference type="AlphaFoldDB" id="A0A3B0YB43"/>
<dbReference type="SMART" id="SM00448">
    <property type="entry name" value="REC"/>
    <property type="match status" value="1"/>
</dbReference>
<dbReference type="Gene3D" id="3.40.50.2300">
    <property type="match status" value="1"/>
</dbReference>
<dbReference type="PANTHER" id="PTHR44591">
    <property type="entry name" value="STRESS RESPONSE REGULATOR PROTEIN 1"/>
    <property type="match status" value="1"/>
</dbReference>
<dbReference type="PANTHER" id="PTHR44591:SF3">
    <property type="entry name" value="RESPONSE REGULATORY DOMAIN-CONTAINING PROTEIN"/>
    <property type="match status" value="1"/>
</dbReference>
<evidence type="ECO:0000313" key="3">
    <source>
        <dbReference type="EMBL" id="VAW76721.1"/>
    </source>
</evidence>
<reference evidence="3" key="1">
    <citation type="submission" date="2018-06" db="EMBL/GenBank/DDBJ databases">
        <authorList>
            <person name="Zhirakovskaya E."/>
        </authorList>
    </citation>
    <scope>NUCLEOTIDE SEQUENCE</scope>
</reference>
<dbReference type="InterPro" id="IPR011006">
    <property type="entry name" value="CheY-like_superfamily"/>
</dbReference>
<dbReference type="InterPro" id="IPR001789">
    <property type="entry name" value="Sig_transdc_resp-reg_receiver"/>
</dbReference>
<dbReference type="PROSITE" id="PS50110">
    <property type="entry name" value="RESPONSE_REGULATORY"/>
    <property type="match status" value="1"/>
</dbReference>
<evidence type="ECO:0000256" key="1">
    <source>
        <dbReference type="ARBA" id="ARBA00022553"/>
    </source>
</evidence>
<evidence type="ECO:0000259" key="2">
    <source>
        <dbReference type="PROSITE" id="PS50110"/>
    </source>
</evidence>
<sequence length="371" mass="41299">MSDDKKRILIVDDSTDDIHVLMENLKQDYAVLAATSGDKALEMAGKDPQPDTILLDVMMPGMDGYETCRRLKENPATRNIDVIFVSANNTTEEKLAGYDAGGSDYLIKPVQPAELLQKVRLAVDNRNNHLETEAEKSMAMQTAMTAISSAGEQGVVLDFMRRSFTVGSVGELARLIVEATANYGLENSVQLRVSRDLVNASTTDPMPPLEQELLLRLKDAGRLREKGANIVANFGGITQLIKNMPEDEDKRGRLRDHLAILLEGAEARLWTLKMDQELAQLVEESNQALQDIQAMQKKQKQTAMQIMDDVQKDLEESFLSYGLTEDQEALLLGVVRTGVDKSLDNFEQGLKIDDQLRTIIDRLVKFSEEGN</sequence>
<proteinExistence type="predicted"/>
<dbReference type="GO" id="GO:0000160">
    <property type="term" value="P:phosphorelay signal transduction system"/>
    <property type="evidence" value="ECO:0007669"/>
    <property type="project" value="InterPro"/>
</dbReference>
<dbReference type="EMBL" id="UOFM01000191">
    <property type="protein sequence ID" value="VAW76721.1"/>
    <property type="molecule type" value="Genomic_DNA"/>
</dbReference>
<feature type="domain" description="Response regulatory" evidence="2">
    <location>
        <begin position="7"/>
        <end position="123"/>
    </location>
</feature>
<accession>A0A3B0YB43</accession>
<protein>
    <recommendedName>
        <fullName evidence="2">Response regulatory domain-containing protein</fullName>
    </recommendedName>
</protein>
<name>A0A3B0YB43_9ZZZZ</name>
<dbReference type="InterPro" id="IPR050595">
    <property type="entry name" value="Bact_response_regulator"/>
</dbReference>
<keyword evidence="1" id="KW-0597">Phosphoprotein</keyword>
<dbReference type="Pfam" id="PF00072">
    <property type="entry name" value="Response_reg"/>
    <property type="match status" value="1"/>
</dbReference>
<gene>
    <name evidence="3" type="ORF">MNBD_GAMMA14-1728</name>
</gene>
<dbReference type="SUPFAM" id="SSF52172">
    <property type="entry name" value="CheY-like"/>
    <property type="match status" value="1"/>
</dbReference>